<evidence type="ECO:0000313" key="3">
    <source>
        <dbReference type="Proteomes" id="UP000448292"/>
    </source>
</evidence>
<evidence type="ECO:0000313" key="2">
    <source>
        <dbReference type="EMBL" id="TVM13717.1"/>
    </source>
</evidence>
<organism evidence="2 3">
    <name type="scientific">Oceanidesulfovibrio indonesiensis</name>
    <dbReference type="NCBI Taxonomy" id="54767"/>
    <lineage>
        <taxon>Bacteria</taxon>
        <taxon>Pseudomonadati</taxon>
        <taxon>Thermodesulfobacteriota</taxon>
        <taxon>Desulfovibrionia</taxon>
        <taxon>Desulfovibrionales</taxon>
        <taxon>Desulfovibrionaceae</taxon>
        <taxon>Oceanidesulfovibrio</taxon>
    </lineage>
</organism>
<comment type="caution">
    <text evidence="2">The sequence shown here is derived from an EMBL/GenBank/DDBJ whole genome shotgun (WGS) entry which is preliminary data.</text>
</comment>
<dbReference type="AlphaFoldDB" id="A0A7M3M9U7"/>
<accession>A0A7M3M9U7</accession>
<dbReference type="EMBL" id="QMIE01000035">
    <property type="protein sequence ID" value="TVM13717.1"/>
    <property type="molecule type" value="Genomic_DNA"/>
</dbReference>
<feature type="compositionally biased region" description="Low complexity" evidence="1">
    <location>
        <begin position="1"/>
        <end position="14"/>
    </location>
</feature>
<feature type="region of interest" description="Disordered" evidence="1">
    <location>
        <begin position="1"/>
        <end position="29"/>
    </location>
</feature>
<dbReference type="Proteomes" id="UP000448292">
    <property type="component" value="Unassembled WGS sequence"/>
</dbReference>
<reference evidence="2 3" key="1">
    <citation type="submission" date="2018-06" db="EMBL/GenBank/DDBJ databases">
        <title>Complete genome of Desulfovibrio indonesiensis P37SLT.</title>
        <authorList>
            <person name="Crispim J.S."/>
            <person name="Vidigal P.M.P."/>
            <person name="Silva L.C.F."/>
            <person name="Laguardia C.N."/>
            <person name="Araujo L.C."/>
            <person name="Dias R.S."/>
            <person name="Sousa M.P."/>
            <person name="Paula S.O."/>
            <person name="Silva C."/>
        </authorList>
    </citation>
    <scope>NUCLEOTIDE SEQUENCE [LARGE SCALE GENOMIC DNA]</scope>
    <source>
        <strain evidence="2 3">P37SLT</strain>
    </source>
</reference>
<sequence length="60" mass="6373">MEAGSPLPGPGSWSPKEDPQTKPCPDWKPLPSNYFGPSLGSVLLLGSYFGVDAEDPWAVV</sequence>
<name>A0A7M3M9U7_9BACT</name>
<protein>
    <submittedName>
        <fullName evidence="2">Uncharacterized protein</fullName>
    </submittedName>
</protein>
<keyword evidence="3" id="KW-1185">Reference proteome</keyword>
<evidence type="ECO:0000256" key="1">
    <source>
        <dbReference type="SAM" id="MobiDB-lite"/>
    </source>
</evidence>
<gene>
    <name evidence="2" type="ORF">DPQ33_18195</name>
</gene>
<proteinExistence type="predicted"/>